<feature type="compositionally biased region" description="Pro residues" evidence="1">
    <location>
        <begin position="26"/>
        <end position="36"/>
    </location>
</feature>
<proteinExistence type="predicted"/>
<organism evidence="2 3">
    <name type="scientific">Acinetobacter johnsonii</name>
    <dbReference type="NCBI Taxonomy" id="40214"/>
    <lineage>
        <taxon>Bacteria</taxon>
        <taxon>Pseudomonadati</taxon>
        <taxon>Pseudomonadota</taxon>
        <taxon>Gammaproteobacteria</taxon>
        <taxon>Moraxellales</taxon>
        <taxon>Moraxellaceae</taxon>
        <taxon>Acinetobacter</taxon>
    </lineage>
</organism>
<dbReference type="Proteomes" id="UP001157887">
    <property type="component" value="Unassembled WGS sequence"/>
</dbReference>
<evidence type="ECO:0000256" key="1">
    <source>
        <dbReference type="SAM" id="MobiDB-lite"/>
    </source>
</evidence>
<sequence>MTKIPKPPRPPEATNVFSDGGLVPKRPVPPDIPTPPIKWIGSDDTQDDSLSFEWCIRFIAICIGIAIGLQLAKIL</sequence>
<evidence type="ECO:0000313" key="3">
    <source>
        <dbReference type="Proteomes" id="UP001157887"/>
    </source>
</evidence>
<comment type="caution">
    <text evidence="2">The sequence shown here is derived from an EMBL/GenBank/DDBJ whole genome shotgun (WGS) entry which is preliminary data.</text>
</comment>
<feature type="region of interest" description="Disordered" evidence="1">
    <location>
        <begin position="1"/>
        <end position="40"/>
    </location>
</feature>
<dbReference type="EMBL" id="JAOECG010000025">
    <property type="protein sequence ID" value="MDG9788195.1"/>
    <property type="molecule type" value="Genomic_DNA"/>
</dbReference>
<dbReference type="AlphaFoldDB" id="A0AAW6RXK5"/>
<protein>
    <submittedName>
        <fullName evidence="2">Uncharacterized protein</fullName>
    </submittedName>
</protein>
<reference evidence="2" key="1">
    <citation type="submission" date="2022-09" db="EMBL/GenBank/DDBJ databases">
        <title>Intensive care unit water sources are persistently colonized with multi-drug resistant bacteria and are the site of extensive horizontal gene transfer of antibiotic resistance genes.</title>
        <authorList>
            <person name="Diorio-Toth L."/>
        </authorList>
    </citation>
    <scope>NUCLEOTIDE SEQUENCE</scope>
    <source>
        <strain evidence="2">GD04065</strain>
    </source>
</reference>
<feature type="compositionally biased region" description="Pro residues" evidence="1">
    <location>
        <begin position="1"/>
        <end position="11"/>
    </location>
</feature>
<dbReference type="RefSeq" id="WP_279661995.1">
    <property type="nucleotide sequence ID" value="NZ_JAOECG010000025.1"/>
</dbReference>
<gene>
    <name evidence="2" type="ORF">N7566_14645</name>
</gene>
<name>A0AAW6RXK5_ACIJO</name>
<evidence type="ECO:0000313" key="2">
    <source>
        <dbReference type="EMBL" id="MDG9788195.1"/>
    </source>
</evidence>
<accession>A0AAW6RXK5</accession>